<dbReference type="Proteomes" id="UP001293791">
    <property type="component" value="Unassembled WGS sequence"/>
</dbReference>
<comment type="caution">
    <text evidence="1">The sequence shown here is derived from an EMBL/GenBank/DDBJ whole genome shotgun (WGS) entry which is preliminary data.</text>
</comment>
<gene>
    <name evidence="1" type="ORF">Cyrtocomes_00589</name>
</gene>
<reference evidence="1 2" key="1">
    <citation type="submission" date="2023-02" db="EMBL/GenBank/DDBJ databases">
        <title>Host association and intracellularity evolved multiple times independently in the Rickettsiales.</title>
        <authorList>
            <person name="Castelli M."/>
            <person name="Nardi T."/>
            <person name="Gammuto L."/>
            <person name="Bellinzona G."/>
            <person name="Sabaneyeva E."/>
            <person name="Potekhin A."/>
            <person name="Serra V."/>
            <person name="Petroni G."/>
            <person name="Sassera D."/>
        </authorList>
    </citation>
    <scope>NUCLEOTIDE SEQUENCE [LARGE SCALE GENOMIC DNA]</scope>
    <source>
        <strain evidence="1 2">BOD18</strain>
    </source>
</reference>
<dbReference type="EMBL" id="JARGYT010000027">
    <property type="protein sequence ID" value="MDZ5762216.1"/>
    <property type="molecule type" value="Genomic_DNA"/>
</dbReference>
<evidence type="ECO:0000313" key="1">
    <source>
        <dbReference type="EMBL" id="MDZ5762216.1"/>
    </source>
</evidence>
<keyword evidence="2" id="KW-1185">Reference proteome</keyword>
<proteinExistence type="predicted"/>
<name>A0ABU5L7X2_9RICK</name>
<evidence type="ECO:0000313" key="2">
    <source>
        <dbReference type="Proteomes" id="UP001293791"/>
    </source>
</evidence>
<sequence>MLCNRWSKIIKALGLVDGKEMGALITDNGYDENYIIRYGKKG</sequence>
<organism evidence="1 2">
    <name type="scientific">Candidatus Cyrtobacter comes</name>
    <dbReference type="NCBI Taxonomy" id="675776"/>
    <lineage>
        <taxon>Bacteria</taxon>
        <taxon>Pseudomonadati</taxon>
        <taxon>Pseudomonadota</taxon>
        <taxon>Alphaproteobacteria</taxon>
        <taxon>Rickettsiales</taxon>
        <taxon>Candidatus Midichloriaceae</taxon>
        <taxon>Candidatus Cyrtobacter</taxon>
    </lineage>
</organism>
<accession>A0ABU5L7X2</accession>
<protein>
    <submittedName>
        <fullName evidence="1">Uncharacterized protein</fullName>
    </submittedName>
</protein>